<dbReference type="CDD" id="cd00860">
    <property type="entry name" value="ThrRS_anticodon"/>
    <property type="match status" value="1"/>
</dbReference>
<evidence type="ECO:0000259" key="4">
    <source>
        <dbReference type="Pfam" id="PF03129"/>
    </source>
</evidence>
<keyword evidence="2" id="KW-0648">Protein biosynthesis</keyword>
<dbReference type="InterPro" id="IPR047246">
    <property type="entry name" value="ThrRS_anticodon"/>
</dbReference>
<gene>
    <name evidence="5" type="ORF">B0H50_11014</name>
</gene>
<protein>
    <submittedName>
        <fullName evidence="5">Anticodon tRNA-binding protein</fullName>
    </submittedName>
</protein>
<dbReference type="InterPro" id="IPR045864">
    <property type="entry name" value="aa-tRNA-synth_II/BPL/LPL"/>
</dbReference>
<organism evidence="5 6">
    <name type="scientific">Hallerella porci</name>
    <dbReference type="NCBI Taxonomy" id="1945871"/>
    <lineage>
        <taxon>Bacteria</taxon>
        <taxon>Pseudomonadati</taxon>
        <taxon>Fibrobacterota</taxon>
        <taxon>Fibrobacteria</taxon>
        <taxon>Fibrobacterales</taxon>
        <taxon>Fibrobacteraceae</taxon>
        <taxon>Hallerella</taxon>
    </lineage>
</organism>
<evidence type="ECO:0000256" key="2">
    <source>
        <dbReference type="ARBA" id="ARBA00022917"/>
    </source>
</evidence>
<dbReference type="InterPro" id="IPR036621">
    <property type="entry name" value="Anticodon-bd_dom_sf"/>
</dbReference>
<evidence type="ECO:0000313" key="5">
    <source>
        <dbReference type="EMBL" id="PWL01849.1"/>
    </source>
</evidence>
<dbReference type="PANTHER" id="PTHR11451:SF44">
    <property type="entry name" value="THREONINE--TRNA LIGASE, CHLOROPLASTIC_MITOCHONDRIAL 2"/>
    <property type="match status" value="1"/>
</dbReference>
<proteinExistence type="predicted"/>
<evidence type="ECO:0000256" key="1">
    <source>
        <dbReference type="ARBA" id="ARBA00022598"/>
    </source>
</evidence>
<dbReference type="InterPro" id="IPR004154">
    <property type="entry name" value="Anticodon-bd"/>
</dbReference>
<evidence type="ECO:0000256" key="3">
    <source>
        <dbReference type="ARBA" id="ARBA00023146"/>
    </source>
</evidence>
<dbReference type="PANTHER" id="PTHR11451">
    <property type="entry name" value="THREONINE-TRNA LIGASE"/>
    <property type="match status" value="1"/>
</dbReference>
<evidence type="ECO:0000313" key="6">
    <source>
        <dbReference type="Proteomes" id="UP000245523"/>
    </source>
</evidence>
<comment type="caution">
    <text evidence="5">The sequence shown here is derived from an EMBL/GenBank/DDBJ whole genome shotgun (WGS) entry which is preliminary data.</text>
</comment>
<dbReference type="SUPFAM" id="SSF52954">
    <property type="entry name" value="Class II aaRS ABD-related"/>
    <property type="match status" value="1"/>
</dbReference>
<keyword evidence="1" id="KW-0436">Ligase</keyword>
<dbReference type="Proteomes" id="UP000245523">
    <property type="component" value="Unassembled WGS sequence"/>
</dbReference>
<sequence length="128" mass="14497">MLHRAAVGSIERFLGILIEEFMGDFPLWIAPVQARVLPISEKFVDYANKVKDELVAAGVRTEIDESNEKLGYKIRQCELQKVPYLLIVGEKEVTDNVISVRKRKDGDKGSMSVQAFIDMTADDRKVVR</sequence>
<reference evidence="5 6" key="1">
    <citation type="submission" date="2018-05" db="EMBL/GenBank/DDBJ databases">
        <title>Animal gut microbial communities from fecal samples from Wisconsin, USA.</title>
        <authorList>
            <person name="Neumann A."/>
        </authorList>
    </citation>
    <scope>NUCLEOTIDE SEQUENCE [LARGE SCALE GENOMIC DNA]</scope>
    <source>
        <strain evidence="5 6">UWS4</strain>
    </source>
</reference>
<keyword evidence="3" id="KW-0030">Aminoacyl-tRNA synthetase</keyword>
<keyword evidence="6" id="KW-1185">Reference proteome</keyword>
<dbReference type="Gene3D" id="3.30.930.10">
    <property type="entry name" value="Bira Bifunctional Protein, Domain 2"/>
    <property type="match status" value="1"/>
</dbReference>
<feature type="domain" description="Anticodon-binding" evidence="4">
    <location>
        <begin position="33"/>
        <end position="119"/>
    </location>
</feature>
<dbReference type="Pfam" id="PF03129">
    <property type="entry name" value="HGTP_anticodon"/>
    <property type="match status" value="1"/>
</dbReference>
<dbReference type="EMBL" id="QGHD01000010">
    <property type="protein sequence ID" value="PWL01849.1"/>
    <property type="molecule type" value="Genomic_DNA"/>
</dbReference>
<accession>A0ABX5LKQ3</accession>
<dbReference type="Gene3D" id="3.40.50.800">
    <property type="entry name" value="Anticodon-binding domain"/>
    <property type="match status" value="1"/>
</dbReference>
<name>A0ABX5LKQ3_9BACT</name>